<feature type="repeat" description="TPR" evidence="1">
    <location>
        <begin position="770"/>
        <end position="803"/>
    </location>
</feature>
<dbReference type="RefSeq" id="WP_275705977.1">
    <property type="nucleotide sequence ID" value="NZ_JANCMW010000004.1"/>
</dbReference>
<dbReference type="PROSITE" id="PS50005">
    <property type="entry name" value="TPR"/>
    <property type="match status" value="4"/>
</dbReference>
<keyword evidence="2" id="KW-0732">Signal</keyword>
<dbReference type="PROSITE" id="PS51257">
    <property type="entry name" value="PROKAR_LIPOPROTEIN"/>
    <property type="match status" value="1"/>
</dbReference>
<feature type="signal peptide" evidence="2">
    <location>
        <begin position="1"/>
        <end position="21"/>
    </location>
</feature>
<reference evidence="3" key="1">
    <citation type="submission" date="2022-07" db="EMBL/GenBank/DDBJ databases">
        <title>Marinobacter iranensis a new bacterium isolate from a hipersaline lake in Iran.</title>
        <authorList>
            <person name="Mohammad A.M.A."/>
            <person name="Cristina S.-P."/>
            <person name="Antonio V."/>
        </authorList>
    </citation>
    <scope>NUCLEOTIDE SEQUENCE</scope>
    <source>
        <strain evidence="3">71-i</strain>
    </source>
</reference>
<keyword evidence="1" id="KW-0802">TPR repeat</keyword>
<evidence type="ECO:0000256" key="2">
    <source>
        <dbReference type="SAM" id="SignalP"/>
    </source>
</evidence>
<evidence type="ECO:0000256" key="1">
    <source>
        <dbReference type="PROSITE-ProRule" id="PRU00339"/>
    </source>
</evidence>
<dbReference type="InterPro" id="IPR019734">
    <property type="entry name" value="TPR_rpt"/>
</dbReference>
<feature type="repeat" description="TPR" evidence="1">
    <location>
        <begin position="703"/>
        <end position="736"/>
    </location>
</feature>
<feature type="repeat" description="TPR" evidence="1">
    <location>
        <begin position="494"/>
        <end position="527"/>
    </location>
</feature>
<dbReference type="InterPro" id="IPR011990">
    <property type="entry name" value="TPR-like_helical_dom_sf"/>
</dbReference>
<sequence length="901" mass="99626">MKPVLAVRATLLSVAISLALAGCNGDDTEMSQEDIEYISHLDQSRFFQRQGELKASTLEARSAIEMQPDRIEPYLVIINNLLTAGDARNAERQLDKLLSDSEVGKQSISQQNLNEAALIRAKARLMQQEFDEALVALEKLKEADRVQQMEGALIKGEIHLAAGRPDAAREAYSAARDIDSGEAAPLIGLSKVAYSQNNPEQGDEYIAQAEELNPDNVELWLWKARLAHAAGDWPEAEQAYVNALETIGQYDVMTYQKFETMSALINVLREQGKSSEAFVYEEILAKSAPGTIRSNLIAAQEAFNNGELNNAARYLEEVLAQAPGQGQAALMLGIIRYRQGRPEEAEALLAPVAAMEDSEQARKLLAATRLQMRNPEGAREILANLEDQDSDPETLALVGIASLVSGDTESGEQFIEKSLDLAPDNNSLRLRYATYLVRTGQTDRAIKQANQVLKNDPESEQARLLVVQAHVSADNNDAAIAAASDWVDEQPKSVAALVTRGNVAANSENIEEARQYYQRAVETDSENPAPLNALGNLARLRDEPDQAKDYYRRAIELSPDNGQALQGLSSVMAREELTALMERVREKHPDAYGPRLVLLESALIDNNTQQADDLTASLLEREDQSSPAPVESLVASVYHGIATQLAEREHLEQASDVLRRGRILFPKNEEIGIQAAAIQFTEGNTEEARDILRDVKQQHPESATPFRIEARYFEKQGKYQEAAELYQLALELDQTAELGIAHARALARSGQRNKAIEALENAREAFPRNPQILMNLAMLHQENEAPEKAIPPYQELLEVAPRNVIALNNLAWIYHQQGDDRAIELARQAFELNSNNAAIADTYGWIMFKAGQAKESLPVLEKAHQLQPDSEEIAMHLAEAYRATGRDADAKRVLEKFGDQG</sequence>
<keyword evidence="4" id="KW-1185">Reference proteome</keyword>
<dbReference type="PANTHER" id="PTHR12558:SF13">
    <property type="entry name" value="CELL DIVISION CYCLE PROTEIN 27 HOMOLOG"/>
    <property type="match status" value="1"/>
</dbReference>
<dbReference type="Pfam" id="PF14559">
    <property type="entry name" value="TPR_19"/>
    <property type="match status" value="2"/>
</dbReference>
<dbReference type="SUPFAM" id="SSF48452">
    <property type="entry name" value="TPR-like"/>
    <property type="match status" value="4"/>
</dbReference>
<feature type="chain" id="PRO_5046586975" evidence="2">
    <location>
        <begin position="22"/>
        <end position="901"/>
    </location>
</feature>
<gene>
    <name evidence="3" type="ORF">NLU14_09435</name>
</gene>
<dbReference type="Pfam" id="PF13432">
    <property type="entry name" value="TPR_16"/>
    <property type="match status" value="6"/>
</dbReference>
<protein>
    <submittedName>
        <fullName evidence="3">Tetratricopeptide repeat protein</fullName>
    </submittedName>
</protein>
<dbReference type="SMART" id="SM00028">
    <property type="entry name" value="TPR"/>
    <property type="match status" value="14"/>
</dbReference>
<dbReference type="PANTHER" id="PTHR12558">
    <property type="entry name" value="CELL DIVISION CYCLE 16,23,27"/>
    <property type="match status" value="1"/>
</dbReference>
<dbReference type="Proteomes" id="UP001143391">
    <property type="component" value="Unassembled WGS sequence"/>
</dbReference>
<proteinExistence type="predicted"/>
<name>A0ABT5Y9V2_9GAMM</name>
<dbReference type="Gene3D" id="1.25.40.10">
    <property type="entry name" value="Tetratricopeptide repeat domain"/>
    <property type="match status" value="5"/>
</dbReference>
<evidence type="ECO:0000313" key="3">
    <source>
        <dbReference type="EMBL" id="MDF0750453.1"/>
    </source>
</evidence>
<evidence type="ECO:0000313" key="4">
    <source>
        <dbReference type="Proteomes" id="UP001143391"/>
    </source>
</evidence>
<comment type="caution">
    <text evidence="3">The sequence shown here is derived from an EMBL/GenBank/DDBJ whole genome shotgun (WGS) entry which is preliminary data.</text>
</comment>
<accession>A0ABT5Y9V2</accession>
<feature type="repeat" description="TPR" evidence="1">
    <location>
        <begin position="528"/>
        <end position="561"/>
    </location>
</feature>
<dbReference type="EMBL" id="JANCMW010000004">
    <property type="protein sequence ID" value="MDF0750453.1"/>
    <property type="molecule type" value="Genomic_DNA"/>
</dbReference>
<organism evidence="3 4">
    <name type="scientific">Marinobacter iranensis</name>
    <dbReference type="NCBI Taxonomy" id="2962607"/>
    <lineage>
        <taxon>Bacteria</taxon>
        <taxon>Pseudomonadati</taxon>
        <taxon>Pseudomonadota</taxon>
        <taxon>Gammaproteobacteria</taxon>
        <taxon>Pseudomonadales</taxon>
        <taxon>Marinobacteraceae</taxon>
        <taxon>Marinobacter</taxon>
    </lineage>
</organism>